<feature type="region of interest" description="Disordered" evidence="4">
    <location>
        <begin position="184"/>
        <end position="279"/>
    </location>
</feature>
<evidence type="ECO:0000256" key="2">
    <source>
        <dbReference type="ARBA" id="ARBA00038210"/>
    </source>
</evidence>
<dbReference type="AlphaFoldDB" id="A0A1E4S9F7"/>
<accession>A0A1E4S9F7</accession>
<comment type="similarity">
    <text evidence="2">Belongs to the APC3/CDC27 family.</text>
</comment>
<evidence type="ECO:0000313" key="6">
    <source>
        <dbReference type="Proteomes" id="UP000094389"/>
    </source>
</evidence>
<dbReference type="Pfam" id="PF13181">
    <property type="entry name" value="TPR_8"/>
    <property type="match status" value="3"/>
</dbReference>
<dbReference type="SUPFAM" id="SSF48452">
    <property type="entry name" value="TPR-like"/>
    <property type="match status" value="2"/>
</dbReference>
<dbReference type="GO" id="GO:0016567">
    <property type="term" value="P:protein ubiquitination"/>
    <property type="evidence" value="ECO:0007669"/>
    <property type="project" value="TreeGrafter"/>
</dbReference>
<dbReference type="Pfam" id="PF00515">
    <property type="entry name" value="TPR_1"/>
    <property type="match status" value="1"/>
</dbReference>
<feature type="compositionally biased region" description="Low complexity" evidence="4">
    <location>
        <begin position="257"/>
        <end position="266"/>
    </location>
</feature>
<feature type="repeat" description="TPR" evidence="3">
    <location>
        <begin position="460"/>
        <end position="493"/>
    </location>
</feature>
<feature type="compositionally biased region" description="Polar residues" evidence="4">
    <location>
        <begin position="184"/>
        <end position="200"/>
    </location>
</feature>
<dbReference type="Proteomes" id="UP000094389">
    <property type="component" value="Unassembled WGS sequence"/>
</dbReference>
<evidence type="ECO:0000256" key="4">
    <source>
        <dbReference type="SAM" id="MobiDB-lite"/>
    </source>
</evidence>
<dbReference type="PANTHER" id="PTHR12558">
    <property type="entry name" value="CELL DIVISION CYCLE 16,23,27"/>
    <property type="match status" value="1"/>
</dbReference>
<dbReference type="PROSITE" id="PS50293">
    <property type="entry name" value="TPR_REGION"/>
    <property type="match status" value="1"/>
</dbReference>
<keyword evidence="1 3" id="KW-0802">TPR repeat</keyword>
<dbReference type="OrthoDB" id="329563at2759"/>
<feature type="repeat" description="TPR" evidence="3">
    <location>
        <begin position="494"/>
        <end position="527"/>
    </location>
</feature>
<dbReference type="GO" id="GO:0005680">
    <property type="term" value="C:anaphase-promoting complex"/>
    <property type="evidence" value="ECO:0007669"/>
    <property type="project" value="UniProtKB-ARBA"/>
</dbReference>
<dbReference type="GO" id="GO:0031145">
    <property type="term" value="P:anaphase-promoting complex-dependent catabolic process"/>
    <property type="evidence" value="ECO:0007669"/>
    <property type="project" value="TreeGrafter"/>
</dbReference>
<name>A0A1E4S9F7_CYBJN</name>
<keyword evidence="6" id="KW-1185">Reference proteome</keyword>
<feature type="repeat" description="TPR" evidence="3">
    <location>
        <begin position="596"/>
        <end position="629"/>
    </location>
</feature>
<dbReference type="GeneID" id="30991856"/>
<dbReference type="GO" id="GO:0005737">
    <property type="term" value="C:cytoplasm"/>
    <property type="evidence" value="ECO:0007669"/>
    <property type="project" value="TreeGrafter"/>
</dbReference>
<dbReference type="InterPro" id="IPR011990">
    <property type="entry name" value="TPR-like_helical_dom_sf"/>
</dbReference>
<organism evidence="5 6">
    <name type="scientific">Cyberlindnera jadinii (strain ATCC 18201 / CBS 1600 / BCRC 20928 / JCM 3617 / NBRC 0987 / NRRL Y-1542)</name>
    <name type="common">Torula yeast</name>
    <name type="synonym">Candida utilis</name>
    <dbReference type="NCBI Taxonomy" id="983966"/>
    <lineage>
        <taxon>Eukaryota</taxon>
        <taxon>Fungi</taxon>
        <taxon>Dikarya</taxon>
        <taxon>Ascomycota</taxon>
        <taxon>Saccharomycotina</taxon>
        <taxon>Saccharomycetes</taxon>
        <taxon>Phaffomycetales</taxon>
        <taxon>Phaffomycetaceae</taxon>
        <taxon>Cyberlindnera</taxon>
    </lineage>
</organism>
<dbReference type="GO" id="GO:0051301">
    <property type="term" value="P:cell division"/>
    <property type="evidence" value="ECO:0007669"/>
    <property type="project" value="TreeGrafter"/>
</dbReference>
<feature type="compositionally biased region" description="Polar residues" evidence="4">
    <location>
        <begin position="267"/>
        <end position="279"/>
    </location>
</feature>
<proteinExistence type="inferred from homology"/>
<dbReference type="SMART" id="SM00028">
    <property type="entry name" value="TPR"/>
    <property type="match status" value="8"/>
</dbReference>
<dbReference type="Pfam" id="PF12895">
    <property type="entry name" value="ANAPC3"/>
    <property type="match status" value="1"/>
</dbReference>
<dbReference type="EMBL" id="KV453925">
    <property type="protein sequence ID" value="ODV76145.1"/>
    <property type="molecule type" value="Genomic_DNA"/>
</dbReference>
<sequence>MSTAVKEYSNQQLRSIVVYSLDNDLLSSALFAAEKLVAETGDHNEDSKFLYGLVLLKQSRFKCAYNLTANSQHIGCAYVFAKAALKLEKGVEGVYALTSTQSSWESQQFSLSSSYEFERRLMPDPATFFNLLGKLYSSIGDNKESAICHSKALKRNPFIWDSFEELNKLRANFRVKAIYKTPSNPSSFPLSGDSTATYDNSDLRDPFGETRTPNIQPFKSFGNADSSPKTAVVSDTFETPRLNQAAMPSAPTRRLRSSSTSRDTNTFKQPQQPPLSRSKINIPRKSSATEFFQKKTKVLLGSSDGSTSNFMTHENLGAQYLLSLYATYASGYKAMCRFDCFKAIRILNTLPESHLETPWVLSKLGRLHFEIVNYPESKVYFDKLRKLDRTRIEDMEYYSTLLWHLHKEVELCHLAHELVSVDKNAPQTWVAIGNLFSLTREPDEAIKCFHRATQIDEKFSYAYTLQGHEYVANDAYEHALESFRLALLMDPKHYNALYGIGMVYLKLGNFPRAEFHFRKALDINPVNVILICCLGMMLEKLDERDKALHQYQLACKIQPLSALARFKKAQLLFSMEQYHASLIEFESLVAIAPDEASVHYLLGQLYSMAGKKNDAIKQYTIALNLDPKGSHLVKEALEKLSSQ</sequence>
<dbReference type="PROSITE" id="PS50005">
    <property type="entry name" value="TPR"/>
    <property type="match status" value="4"/>
</dbReference>
<evidence type="ECO:0000256" key="1">
    <source>
        <dbReference type="ARBA" id="ARBA00022803"/>
    </source>
</evidence>
<evidence type="ECO:0000313" key="5">
    <source>
        <dbReference type="EMBL" id="ODV76145.1"/>
    </source>
</evidence>
<gene>
    <name evidence="5" type="ORF">CYBJADRAFT_192882</name>
</gene>
<dbReference type="RefSeq" id="XP_020073184.1">
    <property type="nucleotide sequence ID" value="XM_020217460.1"/>
</dbReference>
<reference evidence="5 6" key="1">
    <citation type="journal article" date="2016" name="Proc. Natl. Acad. Sci. U.S.A.">
        <title>Comparative genomics of biotechnologically important yeasts.</title>
        <authorList>
            <person name="Riley R."/>
            <person name="Haridas S."/>
            <person name="Wolfe K.H."/>
            <person name="Lopes M.R."/>
            <person name="Hittinger C.T."/>
            <person name="Goeker M."/>
            <person name="Salamov A.A."/>
            <person name="Wisecaver J.H."/>
            <person name="Long T.M."/>
            <person name="Calvey C.H."/>
            <person name="Aerts A.L."/>
            <person name="Barry K.W."/>
            <person name="Choi C."/>
            <person name="Clum A."/>
            <person name="Coughlan A.Y."/>
            <person name="Deshpande S."/>
            <person name="Douglass A.P."/>
            <person name="Hanson S.J."/>
            <person name="Klenk H.-P."/>
            <person name="LaButti K.M."/>
            <person name="Lapidus A."/>
            <person name="Lindquist E.A."/>
            <person name="Lipzen A.M."/>
            <person name="Meier-Kolthoff J.P."/>
            <person name="Ohm R.A."/>
            <person name="Otillar R.P."/>
            <person name="Pangilinan J.L."/>
            <person name="Peng Y."/>
            <person name="Rokas A."/>
            <person name="Rosa C.A."/>
            <person name="Scheuner C."/>
            <person name="Sibirny A.A."/>
            <person name="Slot J.C."/>
            <person name="Stielow J.B."/>
            <person name="Sun H."/>
            <person name="Kurtzman C.P."/>
            <person name="Blackwell M."/>
            <person name="Grigoriev I.V."/>
            <person name="Jeffries T.W."/>
        </authorList>
    </citation>
    <scope>NUCLEOTIDE SEQUENCE [LARGE SCALE GENOMIC DNA]</scope>
    <source>
        <strain evidence="6">ATCC 18201 / CBS 1600 / BCRC 20928 / JCM 3617 / NBRC 0987 / NRRL Y-1542</strain>
    </source>
</reference>
<feature type="compositionally biased region" description="Polar residues" evidence="4">
    <location>
        <begin position="211"/>
        <end position="229"/>
    </location>
</feature>
<dbReference type="OMA" id="CKYDCYK"/>
<dbReference type="STRING" id="983966.A0A1E4S9F7"/>
<dbReference type="GO" id="GO:0007091">
    <property type="term" value="P:metaphase/anaphase transition of mitotic cell cycle"/>
    <property type="evidence" value="ECO:0007669"/>
    <property type="project" value="TreeGrafter"/>
</dbReference>
<feature type="repeat" description="TPR" evidence="3">
    <location>
        <begin position="426"/>
        <end position="459"/>
    </location>
</feature>
<dbReference type="InterPro" id="IPR019734">
    <property type="entry name" value="TPR_rpt"/>
</dbReference>
<dbReference type="PANTHER" id="PTHR12558:SF13">
    <property type="entry name" value="CELL DIVISION CYCLE PROTEIN 27 HOMOLOG"/>
    <property type="match status" value="1"/>
</dbReference>
<evidence type="ECO:0000256" key="3">
    <source>
        <dbReference type="PROSITE-ProRule" id="PRU00339"/>
    </source>
</evidence>
<protein>
    <submittedName>
        <fullName evidence="5">TPR-like protein</fullName>
    </submittedName>
</protein>
<dbReference type="Gene3D" id="1.25.40.10">
    <property type="entry name" value="Tetratricopeptide repeat domain"/>
    <property type="match status" value="4"/>
</dbReference>